<dbReference type="AlphaFoldDB" id="F5R808"/>
<dbReference type="eggNOG" id="ENOG5030K6W">
    <property type="taxonomic scope" value="Bacteria"/>
</dbReference>
<dbReference type="OrthoDB" id="8562952at2"/>
<dbReference type="STRING" id="1000565.METUNv1_00359"/>
<evidence type="ECO:0000259" key="2">
    <source>
        <dbReference type="Pfam" id="PF07589"/>
    </source>
</evidence>
<organism evidence="3 4">
    <name type="scientific">Methyloversatilis universalis (strain ATCC BAA-1314 / DSM 25237 / JCM 13912 / CCUG 52030 / FAM5)</name>
    <dbReference type="NCBI Taxonomy" id="1000565"/>
    <lineage>
        <taxon>Bacteria</taxon>
        <taxon>Pseudomonadati</taxon>
        <taxon>Pseudomonadota</taxon>
        <taxon>Betaproteobacteria</taxon>
        <taxon>Nitrosomonadales</taxon>
        <taxon>Sterolibacteriaceae</taxon>
        <taxon>Methyloversatilis</taxon>
    </lineage>
</organism>
<comment type="caution">
    <text evidence="3">The sequence shown here is derived from an EMBL/GenBank/DDBJ whole genome shotgun (WGS) entry which is preliminary data.</text>
</comment>
<name>F5R808_METUF</name>
<keyword evidence="1" id="KW-0732">Signal</keyword>
<reference evidence="3 4" key="1">
    <citation type="journal article" date="2011" name="J. Bacteriol.">
        <title>Genome sequence of Methyloversatilis universalis FAM5T, a methylotrophic representative of the order Rhodocyclales.</title>
        <authorList>
            <person name="Kittichotirat W."/>
            <person name="Good N.M."/>
            <person name="Hall R."/>
            <person name="Bringel F."/>
            <person name="Lajus A."/>
            <person name="Medigue C."/>
            <person name="Smalley N.E."/>
            <person name="Beck D."/>
            <person name="Bumgarner R."/>
            <person name="Vuilleumier S."/>
            <person name="Kalyuzhnaya M.G."/>
        </authorList>
    </citation>
    <scope>NUCLEOTIDE SEQUENCE [LARGE SCALE GENOMIC DNA]</scope>
    <source>
        <strain evidence="4">ATCC BAA-1314 / JCM 13912 / FAM5</strain>
    </source>
</reference>
<gene>
    <name evidence="3" type="ORF">METUNv1_00359</name>
</gene>
<dbReference type="NCBIfam" id="TIGR02595">
    <property type="entry name" value="PEP_CTERM"/>
    <property type="match status" value="1"/>
</dbReference>
<keyword evidence="4" id="KW-1185">Reference proteome</keyword>
<dbReference type="InterPro" id="IPR027828">
    <property type="entry name" value="DUF4465"/>
</dbReference>
<accession>F5R808</accession>
<dbReference type="Proteomes" id="UP000005019">
    <property type="component" value="Unassembled WGS sequence"/>
</dbReference>
<evidence type="ECO:0000313" key="3">
    <source>
        <dbReference type="EMBL" id="EGK73186.1"/>
    </source>
</evidence>
<feature type="domain" description="Ice-binding protein C-terminal" evidence="2">
    <location>
        <begin position="236"/>
        <end position="260"/>
    </location>
</feature>
<dbReference type="Pfam" id="PF14717">
    <property type="entry name" value="DUF4465"/>
    <property type="match status" value="1"/>
</dbReference>
<dbReference type="RefSeq" id="WP_008058239.1">
    <property type="nucleotide sequence ID" value="NZ_AFHG01000029.1"/>
</dbReference>
<dbReference type="Gene3D" id="2.60.120.1350">
    <property type="entry name" value="Protein of unknown function DUF4465"/>
    <property type="match status" value="1"/>
</dbReference>
<proteinExistence type="predicted"/>
<dbReference type="InterPro" id="IPR013424">
    <property type="entry name" value="Ice-binding_C"/>
</dbReference>
<sequence length="262" mass="27446">MNIRMLACALGAFALSQSATAAVEVSTFDDLALSPESHFFPKVSTTFTSGAATFNHGFNDWGGDCCHTDWVYSNRTDTTTEGYLNQHSAIAGGGAQGSANYAVANAGAPVATFAAPVTVLGAFFTNSTYAALSMLNGDGFAKRFGGEDGRDADWFMLTVTGLDSVGRHTGSVDFMLADYRYANGADDYIVTDWRWLDLSGLGTVSGLQFALSSSDSGPFGMNTPAYFAMDSLTVAAVPEPEQAALLLAGLALVGAVARRRMA</sequence>
<dbReference type="Pfam" id="PF07589">
    <property type="entry name" value="PEP-CTERM"/>
    <property type="match status" value="1"/>
</dbReference>
<dbReference type="EMBL" id="AFHG01000029">
    <property type="protein sequence ID" value="EGK73186.1"/>
    <property type="molecule type" value="Genomic_DNA"/>
</dbReference>
<protein>
    <recommendedName>
        <fullName evidence="2">Ice-binding protein C-terminal domain-containing protein</fullName>
    </recommendedName>
</protein>
<feature type="signal peptide" evidence="1">
    <location>
        <begin position="1"/>
        <end position="21"/>
    </location>
</feature>
<evidence type="ECO:0000256" key="1">
    <source>
        <dbReference type="SAM" id="SignalP"/>
    </source>
</evidence>
<evidence type="ECO:0000313" key="4">
    <source>
        <dbReference type="Proteomes" id="UP000005019"/>
    </source>
</evidence>
<feature type="chain" id="PRO_5003327102" description="Ice-binding protein C-terminal domain-containing protein" evidence="1">
    <location>
        <begin position="22"/>
        <end position="262"/>
    </location>
</feature>